<gene>
    <name evidence="1" type="ORF">V6N12_003189</name>
</gene>
<name>A0ABR2ECM3_9ROSI</name>
<protein>
    <submittedName>
        <fullName evidence="1">Uncharacterized protein</fullName>
    </submittedName>
</protein>
<comment type="caution">
    <text evidence="1">The sequence shown here is derived from an EMBL/GenBank/DDBJ whole genome shotgun (WGS) entry which is preliminary data.</text>
</comment>
<dbReference type="EMBL" id="JBBPBM010000017">
    <property type="protein sequence ID" value="KAK8556795.1"/>
    <property type="molecule type" value="Genomic_DNA"/>
</dbReference>
<dbReference type="Proteomes" id="UP001472677">
    <property type="component" value="Unassembled WGS sequence"/>
</dbReference>
<organism evidence="1 2">
    <name type="scientific">Hibiscus sabdariffa</name>
    <name type="common">roselle</name>
    <dbReference type="NCBI Taxonomy" id="183260"/>
    <lineage>
        <taxon>Eukaryota</taxon>
        <taxon>Viridiplantae</taxon>
        <taxon>Streptophyta</taxon>
        <taxon>Embryophyta</taxon>
        <taxon>Tracheophyta</taxon>
        <taxon>Spermatophyta</taxon>
        <taxon>Magnoliopsida</taxon>
        <taxon>eudicotyledons</taxon>
        <taxon>Gunneridae</taxon>
        <taxon>Pentapetalae</taxon>
        <taxon>rosids</taxon>
        <taxon>malvids</taxon>
        <taxon>Malvales</taxon>
        <taxon>Malvaceae</taxon>
        <taxon>Malvoideae</taxon>
        <taxon>Hibiscus</taxon>
    </lineage>
</organism>
<evidence type="ECO:0000313" key="1">
    <source>
        <dbReference type="EMBL" id="KAK8556795.1"/>
    </source>
</evidence>
<reference evidence="1 2" key="1">
    <citation type="journal article" date="2024" name="G3 (Bethesda)">
        <title>Genome assembly of Hibiscus sabdariffa L. provides insights into metabolisms of medicinal natural products.</title>
        <authorList>
            <person name="Kim T."/>
        </authorList>
    </citation>
    <scope>NUCLEOTIDE SEQUENCE [LARGE SCALE GENOMIC DNA]</scope>
    <source>
        <strain evidence="1">TK-2024</strain>
        <tissue evidence="1">Old leaves</tissue>
    </source>
</reference>
<sequence>MGTLGGLTSFLEPNETLALGKFVDGWTTFEEDHSLGLVLLYFSKLCLLWISSTMTFHLGGRYLPHHFFKFCSFWLTGDSCQICKRLWEFSVKPIVHLRPQMVKMAGTLQSITDVKLEVKRSNVLKFEPVTAG</sequence>
<proteinExistence type="predicted"/>
<keyword evidence="2" id="KW-1185">Reference proteome</keyword>
<evidence type="ECO:0000313" key="2">
    <source>
        <dbReference type="Proteomes" id="UP001472677"/>
    </source>
</evidence>
<accession>A0ABR2ECM3</accession>